<dbReference type="AlphaFoldDB" id="A0A4R6YKP2"/>
<reference evidence="1 2" key="1">
    <citation type="submission" date="2019-03" db="EMBL/GenBank/DDBJ databases">
        <title>Genomic Encyclopedia of Type Strains, Phase IV (KMG-IV): sequencing the most valuable type-strain genomes for metagenomic binning, comparative biology and taxonomic classification.</title>
        <authorList>
            <person name="Goeker M."/>
        </authorList>
    </citation>
    <scope>NUCLEOTIDE SEQUENCE [LARGE SCALE GENOMIC DNA]</scope>
    <source>
        <strain evidence="1 2">DSM 21667</strain>
    </source>
</reference>
<sequence length="445" mass="49002">MLPPVLRHRRRSRAVPTALLAGLLVVTMGPLWAQDSASHAHESAPAMPTMAEHDGDTPMRGLLGPYAMSREASGTSWQPQATPMGGSAPWMMGDWMWMAHGSANLVVTDNAGPRGDRDTVVQTMGMLMGMRPLGPGTLGVRAMVSLDPWGVGKTGYPLLFQTGETADGRTPLVDRQHPHDLFMELAASYAQPLGESSSVFVYLGLPGEPALGPPTFMHRFSGMDNPEAPLGHHWLDATHITFGVATLGWVWKDLKVEGSAFNAREPDQIRTNIELRALDSWSGRVSYNPSERWALQVSRGVLRSPEQLEPDVDVRRTTASVIYHRQFERAQWQTTLAWGRNQKLPGHATESFLLESALVIDAVHTLFGRVERVDKDELFGEDEPLAGQVFTVDKATLGAVHDFPSTRLGRFGLGLQYSRYAIPAALKPVYGDQPDAWLAFARWRL</sequence>
<evidence type="ECO:0000313" key="2">
    <source>
        <dbReference type="Proteomes" id="UP000295293"/>
    </source>
</evidence>
<dbReference type="EMBL" id="SNZH01000024">
    <property type="protein sequence ID" value="TDR37706.1"/>
    <property type="molecule type" value="Genomic_DNA"/>
</dbReference>
<accession>A0A4R6YKP2</accession>
<dbReference type="Proteomes" id="UP000295293">
    <property type="component" value="Unassembled WGS sequence"/>
</dbReference>
<gene>
    <name evidence="1" type="ORF">DFR29_1243</name>
</gene>
<protein>
    <submittedName>
        <fullName evidence="1">Uncharacterized protein</fullName>
    </submittedName>
</protein>
<keyword evidence="2" id="KW-1185">Reference proteome</keyword>
<comment type="caution">
    <text evidence="1">The sequence shown here is derived from an EMBL/GenBank/DDBJ whole genome shotgun (WGS) entry which is preliminary data.</text>
</comment>
<proteinExistence type="predicted"/>
<evidence type="ECO:0000313" key="1">
    <source>
        <dbReference type="EMBL" id="TDR37706.1"/>
    </source>
</evidence>
<organism evidence="1 2">
    <name type="scientific">Tahibacter aquaticus</name>
    <dbReference type="NCBI Taxonomy" id="520092"/>
    <lineage>
        <taxon>Bacteria</taxon>
        <taxon>Pseudomonadati</taxon>
        <taxon>Pseudomonadota</taxon>
        <taxon>Gammaproteobacteria</taxon>
        <taxon>Lysobacterales</taxon>
        <taxon>Rhodanobacteraceae</taxon>
        <taxon>Tahibacter</taxon>
    </lineage>
</organism>
<name>A0A4R6YKP2_9GAMM</name>